<comment type="caution">
    <text evidence="5">The sequence shown here is derived from an EMBL/GenBank/DDBJ whole genome shotgun (WGS) entry which is preliminary data.</text>
</comment>
<evidence type="ECO:0000313" key="5">
    <source>
        <dbReference type="EMBL" id="GIL41596.1"/>
    </source>
</evidence>
<dbReference type="RefSeq" id="WP_420245142.1">
    <property type="nucleotide sequence ID" value="NZ_BOPV01000001.1"/>
</dbReference>
<dbReference type="InterPro" id="IPR010327">
    <property type="entry name" value="FldB/FldC_alpha/beta"/>
</dbReference>
<dbReference type="GO" id="GO:0051536">
    <property type="term" value="F:iron-sulfur cluster binding"/>
    <property type="evidence" value="ECO:0007669"/>
    <property type="project" value="UniProtKB-KW"/>
</dbReference>
<evidence type="ECO:0000256" key="2">
    <source>
        <dbReference type="ARBA" id="ARBA00022723"/>
    </source>
</evidence>
<evidence type="ECO:0000256" key="3">
    <source>
        <dbReference type="ARBA" id="ARBA00023004"/>
    </source>
</evidence>
<name>A0A8S8XKD8_9PROT</name>
<dbReference type="GO" id="GO:0046872">
    <property type="term" value="F:metal ion binding"/>
    <property type="evidence" value="ECO:0007669"/>
    <property type="project" value="UniProtKB-KW"/>
</dbReference>
<sequence length="422" mass="47858">MNRIEKQLAVTGQAGAYQKAWFADLRERILTRGEPYAIMQADTPHEIFHAMDIPIVTNQWWAAVIAAKQLSPLYFDFLKEQGYHEGLCRYCSLGLAATLHNDPSIAPWGGLPKPLLLCARLTCDCVQRVFRLWGDALGAPFFPIDNPGIESPSPRWWEDGIENWESLYQPHRLDLMVGQLEELIAFAEQRTGRTFDRAHFSRMMELIDRQETVLGEADRLIAEAPKCPVRVAEQMTNTMTAQWHRGTEWGLAHATAFRDEVRARVDAGIAAVPNERKRLMWIGAGLWHDTSFYSAFEESHGAVFTWSMYLPFAFAGYVRRPLTDPMRALASRVASMNEQLHNPPWINSWLVHEAQRNRIDGALVLMPKSCHPAAASSKFIARDLEAAGVPVLEIWTDMVDSRDWDGPAMQARVATFLEERLG</sequence>
<organism evidence="5 6">
    <name type="scientific">Roseiterribacter gracilis</name>
    <dbReference type="NCBI Taxonomy" id="2812848"/>
    <lineage>
        <taxon>Bacteria</taxon>
        <taxon>Pseudomonadati</taxon>
        <taxon>Pseudomonadota</taxon>
        <taxon>Alphaproteobacteria</taxon>
        <taxon>Rhodospirillales</taxon>
        <taxon>Roseiterribacteraceae</taxon>
        <taxon>Roseiterribacter</taxon>
    </lineage>
</organism>
<dbReference type="PANTHER" id="PTHR30548:SF4">
    <property type="entry name" value="SUBUNIT OF OXYGEN-SENSITIVE 2-HYDROXYISOCAPROYL-COA DEHYDRATASE"/>
    <property type="match status" value="1"/>
</dbReference>
<gene>
    <name evidence="5" type="ORF">TMPK1_38330</name>
</gene>
<dbReference type="PANTHER" id="PTHR30548">
    <property type="entry name" value="2-HYDROXYGLUTARYL-COA DEHYDRATASE, D-COMPONENT-RELATED"/>
    <property type="match status" value="1"/>
</dbReference>
<dbReference type="EMBL" id="BOPV01000001">
    <property type="protein sequence ID" value="GIL41596.1"/>
    <property type="molecule type" value="Genomic_DNA"/>
</dbReference>
<dbReference type="Proteomes" id="UP000681075">
    <property type="component" value="Unassembled WGS sequence"/>
</dbReference>
<dbReference type="Gene3D" id="3.40.50.11900">
    <property type="match status" value="1"/>
</dbReference>
<protein>
    <submittedName>
        <fullName evidence="5">2-hydroxyglutaryl-CoA dehydratase</fullName>
    </submittedName>
</protein>
<keyword evidence="3" id="KW-0408">Iron</keyword>
<accession>A0A8S8XKD8</accession>
<keyword evidence="2" id="KW-0479">Metal-binding</keyword>
<reference evidence="5" key="1">
    <citation type="submission" date="2021-02" db="EMBL/GenBank/DDBJ databases">
        <title>Genome sequence of Rhodospirillales sp. strain TMPK1 isolated from soil.</title>
        <authorList>
            <person name="Nakai R."/>
            <person name="Kusada H."/>
            <person name="Tamaki H."/>
        </authorList>
    </citation>
    <scope>NUCLEOTIDE SEQUENCE</scope>
    <source>
        <strain evidence="5">TMPK1</strain>
    </source>
</reference>
<comment type="similarity">
    <text evidence="1">Belongs to the FldB/FldC dehydratase alpha/beta subunit family.</text>
</comment>
<keyword evidence="6" id="KW-1185">Reference proteome</keyword>
<proteinExistence type="inferred from homology"/>
<evidence type="ECO:0000313" key="6">
    <source>
        <dbReference type="Proteomes" id="UP000681075"/>
    </source>
</evidence>
<dbReference type="Pfam" id="PF06050">
    <property type="entry name" value="HGD-D"/>
    <property type="match status" value="1"/>
</dbReference>
<evidence type="ECO:0000256" key="1">
    <source>
        <dbReference type="ARBA" id="ARBA00005806"/>
    </source>
</evidence>
<evidence type="ECO:0000256" key="4">
    <source>
        <dbReference type="ARBA" id="ARBA00023014"/>
    </source>
</evidence>
<dbReference type="AlphaFoldDB" id="A0A8S8XKD8"/>
<keyword evidence="4" id="KW-0411">Iron-sulfur</keyword>